<evidence type="ECO:0000313" key="3">
    <source>
        <dbReference type="Proteomes" id="UP000265703"/>
    </source>
</evidence>
<accession>A0A397TLF3</accession>
<evidence type="ECO:0000256" key="1">
    <source>
        <dbReference type="SAM" id="Phobius"/>
    </source>
</evidence>
<feature type="transmembrane region" description="Helical" evidence="1">
    <location>
        <begin position="36"/>
        <end position="55"/>
    </location>
</feature>
<reference evidence="2 3" key="1">
    <citation type="submission" date="2018-06" db="EMBL/GenBank/DDBJ databases">
        <title>Comparative genomics reveals the genomic features of Rhizophagus irregularis, R. cerebriforme, R. diaphanum and Gigaspora rosea, and their symbiotic lifestyle signature.</title>
        <authorList>
            <person name="Morin E."/>
            <person name="San Clemente H."/>
            <person name="Chen E.C.H."/>
            <person name="De La Providencia I."/>
            <person name="Hainaut M."/>
            <person name="Kuo A."/>
            <person name="Kohler A."/>
            <person name="Murat C."/>
            <person name="Tang N."/>
            <person name="Roy S."/>
            <person name="Loubradou J."/>
            <person name="Henrissat B."/>
            <person name="Grigoriev I.V."/>
            <person name="Corradi N."/>
            <person name="Roux C."/>
            <person name="Martin F.M."/>
        </authorList>
    </citation>
    <scope>NUCLEOTIDE SEQUENCE [LARGE SCALE GENOMIC DNA]</scope>
    <source>
        <strain evidence="2 3">DAOM 227022</strain>
    </source>
</reference>
<dbReference type="Proteomes" id="UP000265703">
    <property type="component" value="Unassembled WGS sequence"/>
</dbReference>
<dbReference type="AlphaFoldDB" id="A0A397TLF3"/>
<dbReference type="EMBL" id="QKYT01000019">
    <property type="protein sequence ID" value="RIA98209.1"/>
    <property type="molecule type" value="Genomic_DNA"/>
</dbReference>
<organism evidence="2 3">
    <name type="scientific">Glomus cerebriforme</name>
    <dbReference type="NCBI Taxonomy" id="658196"/>
    <lineage>
        <taxon>Eukaryota</taxon>
        <taxon>Fungi</taxon>
        <taxon>Fungi incertae sedis</taxon>
        <taxon>Mucoromycota</taxon>
        <taxon>Glomeromycotina</taxon>
        <taxon>Glomeromycetes</taxon>
        <taxon>Glomerales</taxon>
        <taxon>Glomeraceae</taxon>
        <taxon>Glomus</taxon>
    </lineage>
</organism>
<gene>
    <name evidence="2" type="ORF">C1645_750533</name>
</gene>
<protein>
    <submittedName>
        <fullName evidence="2">Uncharacterized protein</fullName>
    </submittedName>
</protein>
<name>A0A397TLF3_9GLOM</name>
<sequence length="57" mass="6773">MFIFVIFNMFLIDCFFNPIIPIIYIFNILHFIINNCFLIINTGSNVVFITIFQIIHS</sequence>
<keyword evidence="1" id="KW-1133">Transmembrane helix</keyword>
<evidence type="ECO:0000313" key="2">
    <source>
        <dbReference type="EMBL" id="RIA98209.1"/>
    </source>
</evidence>
<keyword evidence="1" id="KW-0472">Membrane</keyword>
<keyword evidence="3" id="KW-1185">Reference proteome</keyword>
<keyword evidence="1" id="KW-0812">Transmembrane</keyword>
<feature type="transmembrane region" description="Helical" evidence="1">
    <location>
        <begin position="6"/>
        <end position="29"/>
    </location>
</feature>
<comment type="caution">
    <text evidence="2">The sequence shown here is derived from an EMBL/GenBank/DDBJ whole genome shotgun (WGS) entry which is preliminary data.</text>
</comment>
<proteinExistence type="predicted"/>